<evidence type="ECO:0000313" key="2">
    <source>
        <dbReference type="Proteomes" id="UP000057820"/>
    </source>
</evidence>
<name>A0A0H5P9A0_NOCFR</name>
<dbReference type="KEGG" id="nfr:ERS450000_05954"/>
<gene>
    <name evidence="1" type="ORF">ERS450000_05954</name>
</gene>
<geneLocation type="plasmid" evidence="1">
    <name>2</name>
</geneLocation>
<protein>
    <submittedName>
        <fullName evidence="1">Uncharacterized protein</fullName>
    </submittedName>
</protein>
<dbReference type="AlphaFoldDB" id="A0A0H5P9A0"/>
<sequence length="100" mass="11517">MTDRDMLTLVRKPWLTAEPQSIWDISGQYPYGRSFTHCLAMVLPHDVTDGHRLFELLPPAGFGLGSHISPNWITHARRLVLVEASEPRVTYFEDEQDLLR</sequence>
<dbReference type="EMBL" id="LN868939">
    <property type="protein sequence ID" value="CRY84287.1"/>
    <property type="molecule type" value="Genomic_DNA"/>
</dbReference>
<evidence type="ECO:0000313" key="1">
    <source>
        <dbReference type="EMBL" id="CRY84287.1"/>
    </source>
</evidence>
<proteinExistence type="predicted"/>
<accession>A0A0H5P9A0</accession>
<organism evidence="1 2">
    <name type="scientific">Nocardia farcinica</name>
    <dbReference type="NCBI Taxonomy" id="37329"/>
    <lineage>
        <taxon>Bacteria</taxon>
        <taxon>Bacillati</taxon>
        <taxon>Actinomycetota</taxon>
        <taxon>Actinomycetes</taxon>
        <taxon>Mycobacteriales</taxon>
        <taxon>Nocardiaceae</taxon>
        <taxon>Nocardia</taxon>
    </lineage>
</organism>
<dbReference type="Proteomes" id="UP000057820">
    <property type="component" value="Plasmid 2"/>
</dbReference>
<dbReference type="RefSeq" id="WP_060594952.1">
    <property type="nucleotide sequence ID" value="NZ_CP031418.1"/>
</dbReference>
<keyword evidence="1" id="KW-0614">Plasmid</keyword>
<reference evidence="2" key="1">
    <citation type="submission" date="2015-03" db="EMBL/GenBank/DDBJ databases">
        <authorList>
            <consortium name="Pathogen Informatics"/>
        </authorList>
    </citation>
    <scope>NUCLEOTIDE SEQUENCE [LARGE SCALE GENOMIC DNA]</scope>
    <source>
        <strain evidence="2">NCTC11134</strain>
        <plasmid evidence="2">2</plasmid>
    </source>
</reference>